<feature type="compositionally biased region" description="Polar residues" evidence="1">
    <location>
        <begin position="12"/>
        <end position="25"/>
    </location>
</feature>
<dbReference type="EMBL" id="GALX01003966">
    <property type="protein sequence ID" value="JAB64500.1"/>
    <property type="molecule type" value="Transcribed_RNA"/>
</dbReference>
<organism evidence="2">
    <name type="scientific">Anoplophora glabripennis</name>
    <name type="common">Asian longhorn beetle</name>
    <name type="synonym">Anoplophora nobilis</name>
    <dbReference type="NCBI Taxonomy" id="217634"/>
    <lineage>
        <taxon>Eukaryota</taxon>
        <taxon>Metazoa</taxon>
        <taxon>Ecdysozoa</taxon>
        <taxon>Arthropoda</taxon>
        <taxon>Hexapoda</taxon>
        <taxon>Insecta</taxon>
        <taxon>Pterygota</taxon>
        <taxon>Neoptera</taxon>
        <taxon>Endopterygota</taxon>
        <taxon>Coleoptera</taxon>
        <taxon>Polyphaga</taxon>
        <taxon>Cucujiformia</taxon>
        <taxon>Chrysomeloidea</taxon>
        <taxon>Cerambycidae</taxon>
        <taxon>Lamiinae</taxon>
        <taxon>Lamiini</taxon>
        <taxon>Anoplophora</taxon>
    </lineage>
</organism>
<protein>
    <submittedName>
        <fullName evidence="2">Uncharacterized protein</fullName>
    </submittedName>
</protein>
<reference evidence="2" key="1">
    <citation type="submission" date="2013-07" db="EMBL/GenBank/DDBJ databases">
        <title>Midgut Transcriptome Profiling of Anoplphora glabripennis, a Lignocellulose Degrading, Wood-Boring Cerambycid.</title>
        <authorList>
            <person name="Scully E.D."/>
            <person name="Hoover K."/>
            <person name="Carlson J.E."/>
            <person name="Tien M."/>
            <person name="Geib S.M."/>
        </authorList>
    </citation>
    <scope>NUCLEOTIDE SEQUENCE</scope>
</reference>
<name>V5G3A8_ANOGL</name>
<evidence type="ECO:0000256" key="1">
    <source>
        <dbReference type="SAM" id="MobiDB-lite"/>
    </source>
</evidence>
<evidence type="ECO:0000313" key="2">
    <source>
        <dbReference type="EMBL" id="JAB64500.1"/>
    </source>
</evidence>
<proteinExistence type="predicted"/>
<dbReference type="AlphaFoldDB" id="V5G3A8"/>
<feature type="region of interest" description="Disordered" evidence="1">
    <location>
        <begin position="1"/>
        <end position="25"/>
    </location>
</feature>
<accession>V5G3A8</accession>
<sequence>MPMTTRKKSETIDSNMANNQAEGSANTITMTEDQCDALIQSIRAVTVPQAALIGNFSKCSSRFDGSKDSNISVFIDAVKIFKDCSNVSDENALRGLPMLLDGFAATLWQRVKSGIDTWAKAIDLLRSTYGPKKACVSRLS</sequence>